<dbReference type="EMBL" id="CP001706">
    <property type="protein sequence ID" value="ACV08935.1"/>
    <property type="molecule type" value="Genomic_DNA"/>
</dbReference>
<evidence type="ECO:0000313" key="8">
    <source>
        <dbReference type="Proteomes" id="UP000000628"/>
    </source>
</evidence>
<dbReference type="OrthoDB" id="9815875at2"/>
<dbReference type="Pfam" id="PF02899">
    <property type="entry name" value="Phage_int_SAM_1"/>
    <property type="match status" value="1"/>
</dbReference>
<dbReference type="PROSITE" id="PS51900">
    <property type="entry name" value="CB"/>
    <property type="match status" value="1"/>
</dbReference>
<dbReference type="Gene3D" id="1.10.150.130">
    <property type="match status" value="1"/>
</dbReference>
<dbReference type="HOGENOM" id="CLU_047407_4_1_11"/>
<dbReference type="InterPro" id="IPR052925">
    <property type="entry name" value="Phage_Integrase-like_Recomb"/>
</dbReference>
<evidence type="ECO:0000256" key="2">
    <source>
        <dbReference type="ARBA" id="ARBA00023125"/>
    </source>
</evidence>
<dbReference type="InterPro" id="IPR002104">
    <property type="entry name" value="Integrase_catalytic"/>
</dbReference>
<dbReference type="InterPro" id="IPR044068">
    <property type="entry name" value="CB"/>
</dbReference>
<gene>
    <name evidence="7" type="ordered locus">Jden_1279</name>
</gene>
<dbReference type="STRING" id="471856.Jden_1279"/>
<dbReference type="KEGG" id="jde:Jden_1279"/>
<dbReference type="Gene3D" id="1.10.443.10">
    <property type="entry name" value="Intergrase catalytic core"/>
    <property type="match status" value="1"/>
</dbReference>
<feature type="domain" description="Core-binding (CB)" evidence="6">
    <location>
        <begin position="9"/>
        <end position="95"/>
    </location>
</feature>
<dbReference type="PROSITE" id="PS51898">
    <property type="entry name" value="TYR_RECOMBINASE"/>
    <property type="match status" value="1"/>
</dbReference>
<dbReference type="GO" id="GO:0003677">
    <property type="term" value="F:DNA binding"/>
    <property type="evidence" value="ECO:0007669"/>
    <property type="project" value="UniProtKB-UniRule"/>
</dbReference>
<evidence type="ECO:0000259" key="6">
    <source>
        <dbReference type="PROSITE" id="PS51900"/>
    </source>
</evidence>
<dbReference type="PANTHER" id="PTHR34605:SF3">
    <property type="entry name" value="P CELL-TYPE AGGLUTINATION PROTEIN MAP4-LIKE-RELATED"/>
    <property type="match status" value="1"/>
</dbReference>
<evidence type="ECO:0000259" key="5">
    <source>
        <dbReference type="PROSITE" id="PS51898"/>
    </source>
</evidence>
<dbReference type="InterPro" id="IPR004107">
    <property type="entry name" value="Integrase_SAM-like_N"/>
</dbReference>
<dbReference type="GO" id="GO:0015074">
    <property type="term" value="P:DNA integration"/>
    <property type="evidence" value="ECO:0007669"/>
    <property type="project" value="UniProtKB-KW"/>
</dbReference>
<dbReference type="Pfam" id="PF00589">
    <property type="entry name" value="Phage_integrase"/>
    <property type="match status" value="1"/>
</dbReference>
<dbReference type="eggNOG" id="COG0582">
    <property type="taxonomic scope" value="Bacteria"/>
</dbReference>
<evidence type="ECO:0000256" key="3">
    <source>
        <dbReference type="ARBA" id="ARBA00023172"/>
    </source>
</evidence>
<evidence type="ECO:0000256" key="1">
    <source>
        <dbReference type="ARBA" id="ARBA00022908"/>
    </source>
</evidence>
<keyword evidence="3" id="KW-0233">DNA recombination</keyword>
<dbReference type="RefSeq" id="WP_015771563.1">
    <property type="nucleotide sequence ID" value="NC_013174.1"/>
</dbReference>
<keyword evidence="1" id="KW-0229">DNA integration</keyword>
<keyword evidence="2 4" id="KW-0238">DNA-binding</keyword>
<proteinExistence type="predicted"/>
<reference evidence="7 8" key="1">
    <citation type="journal article" date="2009" name="Stand. Genomic Sci.">
        <title>Complete genome sequence of Jonesia denitrificans type strain (Prevot 55134).</title>
        <authorList>
            <person name="Pukall R."/>
            <person name="Gehrich-Schroter G."/>
            <person name="Lapidus A."/>
            <person name="Nolan M."/>
            <person name="Glavina Del Rio T."/>
            <person name="Lucas S."/>
            <person name="Chen F."/>
            <person name="Tice H."/>
            <person name="Pitluck S."/>
            <person name="Cheng J.F."/>
            <person name="Copeland A."/>
            <person name="Saunders E."/>
            <person name="Brettin T."/>
            <person name="Detter J.C."/>
            <person name="Bruce D."/>
            <person name="Goodwin L."/>
            <person name="Pati A."/>
            <person name="Ivanova N."/>
            <person name="Mavromatis K."/>
            <person name="Ovchinnikova G."/>
            <person name="Chen A."/>
            <person name="Palaniappan K."/>
            <person name="Land M."/>
            <person name="Hauser L."/>
            <person name="Chang Y.J."/>
            <person name="Jeffries C.D."/>
            <person name="Chain P."/>
            <person name="Goker M."/>
            <person name="Bristow J."/>
            <person name="Eisen J.A."/>
            <person name="Markowitz V."/>
            <person name="Hugenholtz P."/>
            <person name="Kyrpides N.C."/>
            <person name="Klenk H.P."/>
            <person name="Han C."/>
        </authorList>
    </citation>
    <scope>NUCLEOTIDE SEQUENCE [LARGE SCALE GENOMIC DNA]</scope>
    <source>
        <strain evidence="8">ATCC 14870 / DSM 20603 / BCRC 15368 / CIP 55.134 / JCM 11481 / NBRC 15587 / NCTC 10816 / Prevot 55134</strain>
    </source>
</reference>
<name>C7R478_JONDD</name>
<sequence>MDSVLHNSSPHPLTAQQHADVHRLIEHSRASHTKKTYEVGVRSWQRYATTYRYTLFPATPSEVALWLSDLFDQGKSTATVRTYLQSLRDYHRERGSQALDDVEGIRRVIAGISRLNREKDVRKARALSPTEVVMLVSYARMLQSPRGTRDAAWWLLATSLGLRYSDSVVLQRRDVRLVPDKGAVITVRYSKTDQYATGAQLALSQSSMAHIDPVRAIQDLLRILPEEPTTPLFQGLRKNGRWTGQSLSNVGLNKAIARLADESGINTEQVTTHSARATFATNAYIAGIDESAIAMTGRWKSLSIQRSYRRVDDDSMFDKRASASHWLEESLRSRH</sequence>
<accession>C7R478</accession>
<dbReference type="GO" id="GO:0006310">
    <property type="term" value="P:DNA recombination"/>
    <property type="evidence" value="ECO:0007669"/>
    <property type="project" value="UniProtKB-KW"/>
</dbReference>
<dbReference type="SUPFAM" id="SSF56349">
    <property type="entry name" value="DNA breaking-rejoining enzymes"/>
    <property type="match status" value="1"/>
</dbReference>
<keyword evidence="8" id="KW-1185">Reference proteome</keyword>
<organism evidence="7 8">
    <name type="scientific">Jonesia denitrificans (strain ATCC 14870 / DSM 20603 / BCRC 15368 / CIP 55.134 / JCM 11481 / NBRC 15587 / NCTC 10816 / Prevot 55134)</name>
    <name type="common">Listeria denitrificans</name>
    <dbReference type="NCBI Taxonomy" id="471856"/>
    <lineage>
        <taxon>Bacteria</taxon>
        <taxon>Bacillati</taxon>
        <taxon>Actinomycetota</taxon>
        <taxon>Actinomycetes</taxon>
        <taxon>Micrococcales</taxon>
        <taxon>Jonesiaceae</taxon>
        <taxon>Jonesia</taxon>
    </lineage>
</organism>
<evidence type="ECO:0000256" key="4">
    <source>
        <dbReference type="PROSITE-ProRule" id="PRU01248"/>
    </source>
</evidence>
<dbReference type="Proteomes" id="UP000000628">
    <property type="component" value="Chromosome"/>
</dbReference>
<dbReference type="AlphaFoldDB" id="C7R478"/>
<dbReference type="InterPro" id="IPR013762">
    <property type="entry name" value="Integrase-like_cat_sf"/>
</dbReference>
<dbReference type="InterPro" id="IPR011010">
    <property type="entry name" value="DNA_brk_join_enz"/>
</dbReference>
<dbReference type="InterPro" id="IPR010998">
    <property type="entry name" value="Integrase_recombinase_N"/>
</dbReference>
<dbReference type="PANTHER" id="PTHR34605">
    <property type="entry name" value="PHAGE_INTEGRASE DOMAIN-CONTAINING PROTEIN"/>
    <property type="match status" value="1"/>
</dbReference>
<dbReference type="SUPFAM" id="SSF47823">
    <property type="entry name" value="lambda integrase-like, N-terminal domain"/>
    <property type="match status" value="1"/>
</dbReference>
<feature type="domain" description="Tyr recombinase" evidence="5">
    <location>
        <begin position="122"/>
        <end position="321"/>
    </location>
</feature>
<evidence type="ECO:0000313" key="7">
    <source>
        <dbReference type="EMBL" id="ACV08935.1"/>
    </source>
</evidence>
<protein>
    <submittedName>
        <fullName evidence="7">Integrase family protein</fullName>
    </submittedName>
</protein>